<gene>
    <name evidence="2" type="ORF">GB882_10430</name>
</gene>
<keyword evidence="3" id="KW-1185">Reference proteome</keyword>
<accession>A0A7J9UZG8</accession>
<dbReference type="InterPro" id="IPR036852">
    <property type="entry name" value="Peptidase_S8/S53_dom_sf"/>
</dbReference>
<sequence>MPEPADGLPHLLVLDRVDNAEFNRTGGGNPKIRPVERRVHGQTILDEARAALEPDDERRALFSTDELRALGTFITLEGAKGVYPLKVDSLEHWSSHRKTPKLPEWLLMSVQPATNGTPERAVVWVADAYREKFLKRFEDYLDDDKRGKQSDSEGRETRSGNPANRELVANIATIRSTVLHDLWQSEGEPQTSGRAWWELWLQRADSALTQLRAFAAVYSLPLREETLALGDRLIVWINATWADLEILPFTSIPLAEVRRPAFIDTIEDLSISEQDEYVDDLAARIVPAPADAPAVCHLDTGVARSHRLLTASLDPSDVHDVIGQSGFDVQGHGTKMAGLALFGPLDGVLIGTEPVALSHRLESVRILPKTDEPETAPRDYGTVTVQGVTLPEATFQRPRVFCMPVSTEPDLPGQPTLWSATVDALAVGTDVVRDGAQLRLLSQPDPKAARLIVVSAGNVQNYVADHLGESDTSIIDDPGQAWNALTVGAHTDLVQTSSHPDYQGWRAVAPAGELSPHSRTSLLYGTKWPLKPDICMEGGNVLTDGTSMFEPGHAALSLRTTGHRNDLAVTHASATSAASAQAARLAALAMQRYPHYWPETIRGLLTHAAEWTPTMRAAIDQKHQAGRKARFLILRRYGWGVPTEASVLSSSRQAVTLVTQDEFVPFEGPEYAMRRFRLHALPWPTEVLAAIGAGDVRLRVTLSYFVEPSPSRRGWRQRYSYASHGLRFDIQTPTESMGEFVRRVGRAASDDEAGIAPRSSGSERWLVGSTQRHVGSLHQDIWEGSGQELASSSAIAVYPVGGWWKRNGRKDRLDRPVRYALLVSLATRGQDVDLYTPIANELRIPIVNEILTD</sequence>
<dbReference type="Gene3D" id="3.40.50.200">
    <property type="entry name" value="Peptidase S8/S53 domain"/>
    <property type="match status" value="1"/>
</dbReference>
<dbReference type="GO" id="GO:0006508">
    <property type="term" value="P:proteolysis"/>
    <property type="evidence" value="ECO:0007669"/>
    <property type="project" value="InterPro"/>
</dbReference>
<dbReference type="InterPro" id="IPR034074">
    <property type="entry name" value="Y4bN_pept_dom"/>
</dbReference>
<dbReference type="Pfam" id="PF00082">
    <property type="entry name" value="Peptidase_S8"/>
    <property type="match status" value="1"/>
</dbReference>
<name>A0A7J9UZG8_9MICO</name>
<dbReference type="EMBL" id="WHPD01002247">
    <property type="protein sequence ID" value="MPV89084.1"/>
    <property type="molecule type" value="Genomic_DNA"/>
</dbReference>
<feature type="domain" description="Peptidase S8/S53" evidence="1">
    <location>
        <begin position="293"/>
        <end position="640"/>
    </location>
</feature>
<dbReference type="Proteomes" id="UP000429644">
    <property type="component" value="Unassembled WGS sequence"/>
</dbReference>
<organism evidence="2 3">
    <name type="scientific">Georgenia ruanii</name>
    <dbReference type="NCBI Taxonomy" id="348442"/>
    <lineage>
        <taxon>Bacteria</taxon>
        <taxon>Bacillati</taxon>
        <taxon>Actinomycetota</taxon>
        <taxon>Actinomycetes</taxon>
        <taxon>Micrococcales</taxon>
        <taxon>Bogoriellaceae</taxon>
        <taxon>Georgenia</taxon>
    </lineage>
</organism>
<evidence type="ECO:0000313" key="3">
    <source>
        <dbReference type="Proteomes" id="UP000429644"/>
    </source>
</evidence>
<dbReference type="InterPro" id="IPR000209">
    <property type="entry name" value="Peptidase_S8/S53_dom"/>
</dbReference>
<dbReference type="OrthoDB" id="9768989at2"/>
<proteinExistence type="predicted"/>
<comment type="caution">
    <text evidence="2">The sequence shown here is derived from an EMBL/GenBank/DDBJ whole genome shotgun (WGS) entry which is preliminary data.</text>
</comment>
<protein>
    <submittedName>
        <fullName evidence="2">S8 family serine peptidase</fullName>
    </submittedName>
</protein>
<dbReference type="GO" id="GO:0004252">
    <property type="term" value="F:serine-type endopeptidase activity"/>
    <property type="evidence" value="ECO:0007669"/>
    <property type="project" value="InterPro"/>
</dbReference>
<evidence type="ECO:0000259" key="1">
    <source>
        <dbReference type="Pfam" id="PF00082"/>
    </source>
</evidence>
<dbReference type="CDD" id="cd04847">
    <property type="entry name" value="Peptidases_S8_Subtilisin_like_2"/>
    <property type="match status" value="1"/>
</dbReference>
<reference evidence="2 3" key="1">
    <citation type="submission" date="2019-10" db="EMBL/GenBank/DDBJ databases">
        <title>Georgenia wutianyii sp. nov. and Georgenia yuyongxinii sp. nov. isolated from plateau pika (Ochotona curzoniae) in the Qinghai-Tibet plateau of China.</title>
        <authorList>
            <person name="Tian Z."/>
        </authorList>
    </citation>
    <scope>NUCLEOTIDE SEQUENCE [LARGE SCALE GENOMIC DNA]</scope>
    <source>
        <strain evidence="2 3">JCM 15130</strain>
    </source>
</reference>
<dbReference type="AlphaFoldDB" id="A0A7J9UZG8"/>
<evidence type="ECO:0000313" key="2">
    <source>
        <dbReference type="EMBL" id="MPV89084.1"/>
    </source>
</evidence>
<dbReference type="SUPFAM" id="SSF52743">
    <property type="entry name" value="Subtilisin-like"/>
    <property type="match status" value="1"/>
</dbReference>